<organism evidence="3 4">
    <name type="scientific">Methylobacterium gregans</name>
    <dbReference type="NCBI Taxonomy" id="374424"/>
    <lineage>
        <taxon>Bacteria</taxon>
        <taxon>Pseudomonadati</taxon>
        <taxon>Pseudomonadota</taxon>
        <taxon>Alphaproteobacteria</taxon>
        <taxon>Hyphomicrobiales</taxon>
        <taxon>Methylobacteriaceae</taxon>
        <taxon>Methylobacterium</taxon>
    </lineage>
</organism>
<sequence>MRRALPCLAPACLVLLPLAAPARAEDFTGFYAGVNAGYAFGRDGSRGLSLAPGAPGAAAPVNDLPPSAAGAARQMQNAPRAASDSPRLPR</sequence>
<dbReference type="Proteomes" id="UP001055108">
    <property type="component" value="Unassembled WGS sequence"/>
</dbReference>
<feature type="compositionally biased region" description="Low complexity" evidence="1">
    <location>
        <begin position="51"/>
        <end position="60"/>
    </location>
</feature>
<gene>
    <name evidence="3" type="ORF">NBEOAGPD_3178</name>
</gene>
<feature type="signal peptide" evidence="2">
    <location>
        <begin position="1"/>
        <end position="24"/>
    </location>
</feature>
<dbReference type="EMBL" id="BPQM01000078">
    <property type="protein sequence ID" value="GJD79947.1"/>
    <property type="molecule type" value="Genomic_DNA"/>
</dbReference>
<dbReference type="RefSeq" id="WP_238303829.1">
    <property type="nucleotide sequence ID" value="NZ_BPQM01000078.1"/>
</dbReference>
<protein>
    <recommendedName>
        <fullName evidence="5">Porin</fullName>
    </recommendedName>
</protein>
<name>A0AA37HQ39_9HYPH</name>
<reference evidence="3" key="1">
    <citation type="journal article" date="2016" name="Front. Microbiol.">
        <title>Genome Sequence of the Piezophilic, Mesophilic Sulfate-Reducing Bacterium Desulfovibrio indicus J2T.</title>
        <authorList>
            <person name="Cao J."/>
            <person name="Maignien L."/>
            <person name="Shao Z."/>
            <person name="Alain K."/>
            <person name="Jebbar M."/>
        </authorList>
    </citation>
    <scope>NUCLEOTIDE SEQUENCE</scope>
    <source>
        <strain evidence="3">NBRC 103626</strain>
    </source>
</reference>
<feature type="region of interest" description="Disordered" evidence="1">
    <location>
        <begin position="51"/>
        <end position="90"/>
    </location>
</feature>
<evidence type="ECO:0000313" key="4">
    <source>
        <dbReference type="Proteomes" id="UP001055108"/>
    </source>
</evidence>
<keyword evidence="2" id="KW-0732">Signal</keyword>
<accession>A0AA37HQ39</accession>
<keyword evidence="4" id="KW-1185">Reference proteome</keyword>
<evidence type="ECO:0000256" key="2">
    <source>
        <dbReference type="SAM" id="SignalP"/>
    </source>
</evidence>
<feature type="chain" id="PRO_5041223549" description="Porin" evidence="2">
    <location>
        <begin position="25"/>
        <end position="90"/>
    </location>
</feature>
<evidence type="ECO:0008006" key="5">
    <source>
        <dbReference type="Google" id="ProtNLM"/>
    </source>
</evidence>
<proteinExistence type="predicted"/>
<comment type="caution">
    <text evidence="3">The sequence shown here is derived from an EMBL/GenBank/DDBJ whole genome shotgun (WGS) entry which is preliminary data.</text>
</comment>
<evidence type="ECO:0000256" key="1">
    <source>
        <dbReference type="SAM" id="MobiDB-lite"/>
    </source>
</evidence>
<dbReference type="AlphaFoldDB" id="A0AA37HQ39"/>
<reference evidence="3" key="2">
    <citation type="submission" date="2021-08" db="EMBL/GenBank/DDBJ databases">
        <authorList>
            <person name="Tani A."/>
            <person name="Ola A."/>
            <person name="Ogura Y."/>
            <person name="Katsura K."/>
            <person name="Hayashi T."/>
        </authorList>
    </citation>
    <scope>NUCLEOTIDE SEQUENCE</scope>
    <source>
        <strain evidence="3">NBRC 103626</strain>
    </source>
</reference>
<evidence type="ECO:0000313" key="3">
    <source>
        <dbReference type="EMBL" id="GJD79947.1"/>
    </source>
</evidence>